<evidence type="ECO:0000256" key="1">
    <source>
        <dbReference type="SAM" id="SignalP"/>
    </source>
</evidence>
<protein>
    <submittedName>
        <fullName evidence="2">Uncharacterized protein</fullName>
    </submittedName>
</protein>
<dbReference type="AlphaFoldDB" id="A0A091QR91"/>
<evidence type="ECO:0000313" key="3">
    <source>
        <dbReference type="Proteomes" id="UP000054379"/>
    </source>
</evidence>
<accession>A0A091QR91</accession>
<feature type="chain" id="PRO_5001878529" evidence="1">
    <location>
        <begin position="20"/>
        <end position="68"/>
    </location>
</feature>
<name>A0A091QR91_HALAL</name>
<dbReference type="EMBL" id="KK666757">
    <property type="protein sequence ID" value="KFQ11934.1"/>
    <property type="molecule type" value="Genomic_DNA"/>
</dbReference>
<dbReference type="Proteomes" id="UP000054379">
    <property type="component" value="Unassembled WGS sequence"/>
</dbReference>
<proteinExistence type="predicted"/>
<keyword evidence="1" id="KW-0732">Signal</keyword>
<evidence type="ECO:0000313" key="2">
    <source>
        <dbReference type="EMBL" id="KFQ11934.1"/>
    </source>
</evidence>
<feature type="signal peptide" evidence="1">
    <location>
        <begin position="1"/>
        <end position="19"/>
    </location>
</feature>
<gene>
    <name evidence="2" type="ORF">N329_00922</name>
</gene>
<feature type="non-terminal residue" evidence="2">
    <location>
        <position position="68"/>
    </location>
</feature>
<organism evidence="2 3">
    <name type="scientific">Haliaeetus albicilla</name>
    <name type="common">White-tailed sea-eagle</name>
    <name type="synonym">Falco albicilla</name>
    <dbReference type="NCBI Taxonomy" id="8969"/>
    <lineage>
        <taxon>Eukaryota</taxon>
        <taxon>Metazoa</taxon>
        <taxon>Chordata</taxon>
        <taxon>Craniata</taxon>
        <taxon>Vertebrata</taxon>
        <taxon>Euteleostomi</taxon>
        <taxon>Archelosauria</taxon>
        <taxon>Archosauria</taxon>
        <taxon>Dinosauria</taxon>
        <taxon>Saurischia</taxon>
        <taxon>Theropoda</taxon>
        <taxon>Coelurosauria</taxon>
        <taxon>Aves</taxon>
        <taxon>Neognathae</taxon>
        <taxon>Neoaves</taxon>
        <taxon>Telluraves</taxon>
        <taxon>Accipitrimorphae</taxon>
        <taxon>Accipitriformes</taxon>
        <taxon>Accipitridae</taxon>
        <taxon>Accipitrinae</taxon>
        <taxon>Haliaeetus</taxon>
    </lineage>
</organism>
<reference evidence="2 3" key="1">
    <citation type="submission" date="2014-04" db="EMBL/GenBank/DDBJ databases">
        <title>Genome evolution of avian class.</title>
        <authorList>
            <person name="Zhang G."/>
            <person name="Li C."/>
        </authorList>
    </citation>
    <scope>NUCLEOTIDE SEQUENCE [LARGE SCALE GENOMIC DNA]</scope>
    <source>
        <strain evidence="2">BGI_N329</strain>
    </source>
</reference>
<sequence length="68" mass="7484">MKALLSLTLVLTWLEQCSGLAGWVFTEPQLRASTGDSVLLQCLFLDPVAKGWMMTKVDWLRVAGAGMQ</sequence>